<feature type="region of interest" description="Disordered" evidence="1">
    <location>
        <begin position="93"/>
        <end position="113"/>
    </location>
</feature>
<dbReference type="AlphaFoldDB" id="B9TIR9"/>
<reference evidence="3" key="1">
    <citation type="journal article" date="2010" name="Nat. Biotechnol.">
        <title>Draft genome sequence of the oilseed species Ricinus communis.</title>
        <authorList>
            <person name="Chan A.P."/>
            <person name="Crabtree J."/>
            <person name="Zhao Q."/>
            <person name="Lorenzi H."/>
            <person name="Orvis J."/>
            <person name="Puiu D."/>
            <person name="Melake-Berhan A."/>
            <person name="Jones K.M."/>
            <person name="Redman J."/>
            <person name="Chen G."/>
            <person name="Cahoon E.B."/>
            <person name="Gedil M."/>
            <person name="Stanke M."/>
            <person name="Haas B.J."/>
            <person name="Wortman J.R."/>
            <person name="Fraser-Liggett C.M."/>
            <person name="Ravel J."/>
            <person name="Rabinowicz P.D."/>
        </authorList>
    </citation>
    <scope>NUCLEOTIDE SEQUENCE [LARGE SCALE GENOMIC DNA]</scope>
    <source>
        <strain evidence="3">cv. Hale</strain>
    </source>
</reference>
<dbReference type="InParanoid" id="B9TIR9"/>
<keyword evidence="3" id="KW-1185">Reference proteome</keyword>
<evidence type="ECO:0000313" key="3">
    <source>
        <dbReference type="Proteomes" id="UP000008311"/>
    </source>
</evidence>
<protein>
    <submittedName>
        <fullName evidence="2">Uncharacterized protein</fullName>
    </submittedName>
</protein>
<gene>
    <name evidence="2" type="ORF">RCOM_1899280</name>
</gene>
<evidence type="ECO:0000313" key="2">
    <source>
        <dbReference type="EMBL" id="EEF24244.1"/>
    </source>
</evidence>
<organism evidence="2 3">
    <name type="scientific">Ricinus communis</name>
    <name type="common">Castor bean</name>
    <dbReference type="NCBI Taxonomy" id="3988"/>
    <lineage>
        <taxon>Eukaryota</taxon>
        <taxon>Viridiplantae</taxon>
        <taxon>Streptophyta</taxon>
        <taxon>Embryophyta</taxon>
        <taxon>Tracheophyta</taxon>
        <taxon>Spermatophyta</taxon>
        <taxon>Magnoliopsida</taxon>
        <taxon>eudicotyledons</taxon>
        <taxon>Gunneridae</taxon>
        <taxon>Pentapetalae</taxon>
        <taxon>rosids</taxon>
        <taxon>fabids</taxon>
        <taxon>Malpighiales</taxon>
        <taxon>Euphorbiaceae</taxon>
        <taxon>Acalyphoideae</taxon>
        <taxon>Acalypheae</taxon>
        <taxon>Ricinus</taxon>
    </lineage>
</organism>
<feature type="compositionally biased region" description="Gly residues" evidence="1">
    <location>
        <begin position="102"/>
        <end position="111"/>
    </location>
</feature>
<proteinExistence type="predicted"/>
<dbReference type="Proteomes" id="UP000008311">
    <property type="component" value="Unassembled WGS sequence"/>
</dbReference>
<evidence type="ECO:0000256" key="1">
    <source>
        <dbReference type="SAM" id="MobiDB-lite"/>
    </source>
</evidence>
<name>B9TIR9_RICCO</name>
<dbReference type="EMBL" id="EQ982915">
    <property type="protein sequence ID" value="EEF24244.1"/>
    <property type="molecule type" value="Genomic_DNA"/>
</dbReference>
<accession>B9TIR9</accession>
<feature type="non-terminal residue" evidence="2">
    <location>
        <position position="154"/>
    </location>
</feature>
<sequence>MREQRADAQLVGPVAQVQGQLAGVVAAGARHVPHVDDGATADLAELVRVELRQQVFQTEADQRVAFAAGHVHVFVERLEIGHVLHGNHADDVADRGADHGEALGGRGGRGQQGAHLLDELREAVVRWRVRGGREPRLEALDGARQARVVHGLHH</sequence>